<dbReference type="Pfam" id="PF00376">
    <property type="entry name" value="MerR"/>
    <property type="match status" value="1"/>
</dbReference>
<dbReference type="RefSeq" id="WP_379140754.1">
    <property type="nucleotide sequence ID" value="NZ_JBHUEN010000014.1"/>
</dbReference>
<dbReference type="EMBL" id="JBHUEN010000014">
    <property type="protein sequence ID" value="MFD1881149.1"/>
    <property type="molecule type" value="Genomic_DNA"/>
</dbReference>
<keyword evidence="1" id="KW-0805">Transcription regulation</keyword>
<dbReference type="CDD" id="cd01109">
    <property type="entry name" value="HTH_YyaN"/>
    <property type="match status" value="1"/>
</dbReference>
<dbReference type="InterPro" id="IPR047057">
    <property type="entry name" value="MerR_fam"/>
</dbReference>
<proteinExistence type="predicted"/>
<keyword evidence="2" id="KW-0238">DNA-binding</keyword>
<dbReference type="Proteomes" id="UP001597213">
    <property type="component" value="Unassembled WGS sequence"/>
</dbReference>
<evidence type="ECO:0000259" key="5">
    <source>
        <dbReference type="PROSITE" id="PS50937"/>
    </source>
</evidence>
<dbReference type="PANTHER" id="PTHR30204:SF98">
    <property type="entry name" value="HTH-TYPE TRANSCRIPTIONAL REGULATOR ADHR"/>
    <property type="match status" value="1"/>
</dbReference>
<evidence type="ECO:0000313" key="7">
    <source>
        <dbReference type="Proteomes" id="UP001597213"/>
    </source>
</evidence>
<dbReference type="SUPFAM" id="SSF46955">
    <property type="entry name" value="Putative DNA-binding domain"/>
    <property type="match status" value="1"/>
</dbReference>
<name>A0ABW4R619_9RHOB</name>
<dbReference type="PRINTS" id="PR00040">
    <property type="entry name" value="HTHMERR"/>
</dbReference>
<comment type="caution">
    <text evidence="6">The sequence shown here is derived from an EMBL/GenBank/DDBJ whole genome shotgun (WGS) entry which is preliminary data.</text>
</comment>
<feature type="domain" description="HTH merR-type" evidence="5">
    <location>
        <begin position="1"/>
        <end position="69"/>
    </location>
</feature>
<organism evidence="6 7">
    <name type="scientific">Paracoccus pacificus</name>
    <dbReference type="NCBI Taxonomy" id="1463598"/>
    <lineage>
        <taxon>Bacteria</taxon>
        <taxon>Pseudomonadati</taxon>
        <taxon>Pseudomonadota</taxon>
        <taxon>Alphaproteobacteria</taxon>
        <taxon>Rhodobacterales</taxon>
        <taxon>Paracoccaceae</taxon>
        <taxon>Paracoccus</taxon>
    </lineage>
</organism>
<dbReference type="PANTHER" id="PTHR30204">
    <property type="entry name" value="REDOX-CYCLING DRUG-SENSING TRANSCRIPTIONAL ACTIVATOR SOXR"/>
    <property type="match status" value="1"/>
</dbReference>
<dbReference type="PROSITE" id="PS00552">
    <property type="entry name" value="HTH_MERR_1"/>
    <property type="match status" value="1"/>
</dbReference>
<evidence type="ECO:0000256" key="2">
    <source>
        <dbReference type="ARBA" id="ARBA00023125"/>
    </source>
</evidence>
<dbReference type="InterPro" id="IPR015358">
    <property type="entry name" value="Tscrpt_reg_MerR_DNA-bd"/>
</dbReference>
<keyword evidence="7" id="KW-1185">Reference proteome</keyword>
<evidence type="ECO:0000256" key="4">
    <source>
        <dbReference type="SAM" id="MobiDB-lite"/>
    </source>
</evidence>
<evidence type="ECO:0000256" key="1">
    <source>
        <dbReference type="ARBA" id="ARBA00023015"/>
    </source>
</evidence>
<dbReference type="SMART" id="SM00422">
    <property type="entry name" value="HTH_MERR"/>
    <property type="match status" value="1"/>
</dbReference>
<reference evidence="7" key="1">
    <citation type="journal article" date="2019" name="Int. J. Syst. Evol. Microbiol.">
        <title>The Global Catalogue of Microorganisms (GCM) 10K type strain sequencing project: providing services to taxonomists for standard genome sequencing and annotation.</title>
        <authorList>
            <consortium name="The Broad Institute Genomics Platform"/>
            <consortium name="The Broad Institute Genome Sequencing Center for Infectious Disease"/>
            <person name="Wu L."/>
            <person name="Ma J."/>
        </authorList>
    </citation>
    <scope>NUCLEOTIDE SEQUENCE [LARGE SCALE GENOMIC DNA]</scope>
    <source>
        <strain evidence="7">CCUG 56029</strain>
    </source>
</reference>
<keyword evidence="3" id="KW-0804">Transcription</keyword>
<evidence type="ECO:0000256" key="3">
    <source>
        <dbReference type="ARBA" id="ARBA00023163"/>
    </source>
</evidence>
<dbReference type="PROSITE" id="PS50937">
    <property type="entry name" value="HTH_MERR_2"/>
    <property type="match status" value="1"/>
</dbReference>
<protein>
    <submittedName>
        <fullName evidence="6">MerR family transcriptional regulator</fullName>
    </submittedName>
</protein>
<feature type="compositionally biased region" description="Basic and acidic residues" evidence="4">
    <location>
        <begin position="115"/>
        <end position="131"/>
    </location>
</feature>
<dbReference type="Gene3D" id="1.10.1660.10">
    <property type="match status" value="1"/>
</dbReference>
<sequence>MKIGELSRRCGLSAHTLRYYERIGLLPRVDRDGSGLRDYDASILTWIAFLGRLKTTGMPIREMLRYAALRDQGPDTGPARRALLEAHRDQVRARLAELHACFLVLDAKIGGYAGQEERIEDHEPEQSERRPSKLRRNPSGTRTPGA</sequence>
<evidence type="ECO:0000313" key="6">
    <source>
        <dbReference type="EMBL" id="MFD1881149.1"/>
    </source>
</evidence>
<gene>
    <name evidence="6" type="ORF">ACFSCT_05395</name>
</gene>
<dbReference type="Pfam" id="PF09278">
    <property type="entry name" value="MerR-DNA-bind"/>
    <property type="match status" value="1"/>
</dbReference>
<dbReference type="InterPro" id="IPR009061">
    <property type="entry name" value="DNA-bd_dom_put_sf"/>
</dbReference>
<dbReference type="InterPro" id="IPR000551">
    <property type="entry name" value="MerR-type_HTH_dom"/>
</dbReference>
<accession>A0ABW4R619</accession>
<feature type="region of interest" description="Disordered" evidence="4">
    <location>
        <begin position="115"/>
        <end position="146"/>
    </location>
</feature>